<dbReference type="GeneID" id="66101896"/>
<feature type="region of interest" description="Disordered" evidence="1">
    <location>
        <begin position="52"/>
        <end position="98"/>
    </location>
</feature>
<sequence>MANARKGYPARSGMFLIWITPPQRIALFGVTRLDLGCFLKRSHVGNEISQNVPPMILGSRGGGKDRINESKPHAPQERVLRPQEGRRGAETLAGIEQS</sequence>
<evidence type="ECO:0000313" key="2">
    <source>
        <dbReference type="EMBL" id="KAG7440576.1"/>
    </source>
</evidence>
<accession>A0A9P7VIC2</accession>
<name>A0A9P7VIC2_9AGAR</name>
<dbReference type="EMBL" id="MU250569">
    <property type="protein sequence ID" value="KAG7440576.1"/>
    <property type="molecule type" value="Genomic_DNA"/>
</dbReference>
<proteinExistence type="predicted"/>
<organism evidence="2 3">
    <name type="scientific">Guyanagaster necrorhizus</name>
    <dbReference type="NCBI Taxonomy" id="856835"/>
    <lineage>
        <taxon>Eukaryota</taxon>
        <taxon>Fungi</taxon>
        <taxon>Dikarya</taxon>
        <taxon>Basidiomycota</taxon>
        <taxon>Agaricomycotina</taxon>
        <taxon>Agaricomycetes</taxon>
        <taxon>Agaricomycetidae</taxon>
        <taxon>Agaricales</taxon>
        <taxon>Marasmiineae</taxon>
        <taxon>Physalacriaceae</taxon>
        <taxon>Guyanagaster</taxon>
    </lineage>
</organism>
<dbReference type="RefSeq" id="XP_043034076.1">
    <property type="nucleotide sequence ID" value="XM_043179602.1"/>
</dbReference>
<protein>
    <submittedName>
        <fullName evidence="2">Uncharacterized protein</fullName>
    </submittedName>
</protein>
<feature type="compositionally biased region" description="Basic and acidic residues" evidence="1">
    <location>
        <begin position="62"/>
        <end position="89"/>
    </location>
</feature>
<comment type="caution">
    <text evidence="2">The sequence shown here is derived from an EMBL/GenBank/DDBJ whole genome shotgun (WGS) entry which is preliminary data.</text>
</comment>
<evidence type="ECO:0000256" key="1">
    <source>
        <dbReference type="SAM" id="MobiDB-lite"/>
    </source>
</evidence>
<gene>
    <name evidence="2" type="ORF">BT62DRAFT_1080709</name>
</gene>
<dbReference type="AlphaFoldDB" id="A0A9P7VIC2"/>
<evidence type="ECO:0000313" key="3">
    <source>
        <dbReference type="Proteomes" id="UP000812287"/>
    </source>
</evidence>
<dbReference type="Proteomes" id="UP000812287">
    <property type="component" value="Unassembled WGS sequence"/>
</dbReference>
<keyword evidence="3" id="KW-1185">Reference proteome</keyword>
<reference evidence="2" key="1">
    <citation type="submission" date="2020-11" db="EMBL/GenBank/DDBJ databases">
        <title>Adaptations for nitrogen fixation in a non-lichenized fungal sporocarp promotes dispersal by wood-feeding termites.</title>
        <authorList>
            <consortium name="DOE Joint Genome Institute"/>
            <person name="Koch R.A."/>
            <person name="Yoon G."/>
            <person name="Arayal U."/>
            <person name="Lail K."/>
            <person name="Amirebrahimi M."/>
            <person name="Labutti K."/>
            <person name="Lipzen A."/>
            <person name="Riley R."/>
            <person name="Barry K."/>
            <person name="Henrissat B."/>
            <person name="Grigoriev I.V."/>
            <person name="Herr J.R."/>
            <person name="Aime M.C."/>
        </authorList>
    </citation>
    <scope>NUCLEOTIDE SEQUENCE</scope>
    <source>
        <strain evidence="2">MCA 3950</strain>
    </source>
</reference>